<organism evidence="2">
    <name type="scientific">Ceratitis capitata</name>
    <name type="common">Mediterranean fruit fly</name>
    <name type="synonym">Tephritis capitata</name>
    <dbReference type="NCBI Taxonomy" id="7213"/>
    <lineage>
        <taxon>Eukaryota</taxon>
        <taxon>Metazoa</taxon>
        <taxon>Ecdysozoa</taxon>
        <taxon>Arthropoda</taxon>
        <taxon>Hexapoda</taxon>
        <taxon>Insecta</taxon>
        <taxon>Pterygota</taxon>
        <taxon>Neoptera</taxon>
        <taxon>Endopterygota</taxon>
        <taxon>Diptera</taxon>
        <taxon>Brachycera</taxon>
        <taxon>Muscomorpha</taxon>
        <taxon>Tephritoidea</taxon>
        <taxon>Tephritidae</taxon>
        <taxon>Ceratitis</taxon>
        <taxon>Ceratitis</taxon>
    </lineage>
</organism>
<feature type="non-terminal residue" evidence="2">
    <location>
        <position position="1"/>
    </location>
</feature>
<evidence type="ECO:0000256" key="1">
    <source>
        <dbReference type="SAM" id="MobiDB-lite"/>
    </source>
</evidence>
<dbReference type="AlphaFoldDB" id="W8AN60"/>
<feature type="compositionally biased region" description="Polar residues" evidence="1">
    <location>
        <begin position="101"/>
        <end position="121"/>
    </location>
</feature>
<dbReference type="EMBL" id="GAMC01016335">
    <property type="protein sequence ID" value="JAB90220.1"/>
    <property type="molecule type" value="mRNA"/>
</dbReference>
<protein>
    <submittedName>
        <fullName evidence="2">Uncharacterized protein</fullName>
    </submittedName>
</protein>
<reference evidence="2" key="2">
    <citation type="journal article" date="2014" name="BMC Genomics">
        <title>A genomic perspective to assessing quality of mass-reared SIT flies used in Mediterranean fruit fly (Ceratitis capitata) eradication in California.</title>
        <authorList>
            <person name="Calla B."/>
            <person name="Hall B."/>
            <person name="Hou S."/>
            <person name="Geib S.M."/>
        </authorList>
    </citation>
    <scope>NUCLEOTIDE SEQUENCE</scope>
</reference>
<accession>W8AN60</accession>
<name>W8AN60_CERCA</name>
<feature type="compositionally biased region" description="Low complexity" evidence="1">
    <location>
        <begin position="86"/>
        <end position="100"/>
    </location>
</feature>
<evidence type="ECO:0000313" key="2">
    <source>
        <dbReference type="EMBL" id="JAB90220.1"/>
    </source>
</evidence>
<proteinExistence type="evidence at transcript level"/>
<feature type="region of interest" description="Disordered" evidence="1">
    <location>
        <begin position="17"/>
        <end position="47"/>
    </location>
</feature>
<reference evidence="2" key="1">
    <citation type="submission" date="2013-07" db="EMBL/GenBank/DDBJ databases">
        <authorList>
            <person name="Geib S."/>
        </authorList>
    </citation>
    <scope>NUCLEOTIDE SEQUENCE</scope>
</reference>
<sequence>TSAVYLDIKQAVSSRQSSASITYVKRTRQHTDPHSYKSHTPSLSERPTLGTAESFLRLACAYYEKDFLRHINYLQSISARNAARRAPATSSKSQATSASSNDESTNGGESITSSATNTPPLANTPRLRSAEGYFHLTSLLQRIGRKRSFKVGCANGENHNSCAIRVNIKPNFSGPPKVSSRSRNTVNKSQEVTEAAIVGSVTATPATSQSASTLHGRSMNDYLYANLPTANTTSNKISTTTPQTTESARAHFHELIDHLMQLEISDIDASLPKITLTDCSSVGSGAFEGSHAPVDVVQRTTDDNAFAFEFNNAYQSNNFSAYNNKYAATQQTEQKLHEPLVQSTTRHNGFTLKQTKFIGTLQSSLDIPDEGFYYNSEARPP</sequence>
<feature type="region of interest" description="Disordered" evidence="1">
    <location>
        <begin position="85"/>
        <end position="126"/>
    </location>
</feature>